<keyword evidence="4" id="KW-1185">Reference proteome</keyword>
<feature type="transmembrane region" description="Helical" evidence="2">
    <location>
        <begin position="637"/>
        <end position="658"/>
    </location>
</feature>
<feature type="region of interest" description="Disordered" evidence="1">
    <location>
        <begin position="729"/>
        <end position="751"/>
    </location>
</feature>
<dbReference type="AlphaFoldDB" id="A0AAI9UTB6"/>
<name>A0AAI9UTB6_9PEZI</name>
<protein>
    <submittedName>
        <fullName evidence="3">Uncharacterized protein</fullName>
    </submittedName>
</protein>
<feature type="transmembrane region" description="Helical" evidence="2">
    <location>
        <begin position="224"/>
        <end position="246"/>
    </location>
</feature>
<feature type="transmembrane region" description="Helical" evidence="2">
    <location>
        <begin position="187"/>
        <end position="212"/>
    </location>
</feature>
<accession>A0AAI9UTB6</accession>
<keyword evidence="2" id="KW-1133">Transmembrane helix</keyword>
<gene>
    <name evidence="3" type="ORF">CMEL01_13633</name>
</gene>
<reference evidence="3 4" key="1">
    <citation type="submission" date="2016-10" db="EMBL/GenBank/DDBJ databases">
        <title>The genome sequence of Colletotrichum fioriniae PJ7.</title>
        <authorList>
            <person name="Baroncelli R."/>
        </authorList>
    </citation>
    <scope>NUCLEOTIDE SEQUENCE [LARGE SCALE GENOMIC DNA]</scope>
    <source>
        <strain evidence="3">Col 31</strain>
    </source>
</reference>
<evidence type="ECO:0000313" key="3">
    <source>
        <dbReference type="EMBL" id="KAK1462522.1"/>
    </source>
</evidence>
<proteinExistence type="predicted"/>
<evidence type="ECO:0000313" key="4">
    <source>
        <dbReference type="Proteomes" id="UP001239795"/>
    </source>
</evidence>
<comment type="caution">
    <text evidence="3">The sequence shown here is derived from an EMBL/GenBank/DDBJ whole genome shotgun (WGS) entry which is preliminary data.</text>
</comment>
<keyword evidence="2" id="KW-0472">Membrane</keyword>
<evidence type="ECO:0000256" key="1">
    <source>
        <dbReference type="SAM" id="MobiDB-lite"/>
    </source>
</evidence>
<feature type="transmembrane region" description="Helical" evidence="2">
    <location>
        <begin position="155"/>
        <end position="175"/>
    </location>
</feature>
<dbReference type="Pfam" id="PF11374">
    <property type="entry name" value="DUF3176"/>
    <property type="match status" value="1"/>
</dbReference>
<dbReference type="InterPro" id="IPR021514">
    <property type="entry name" value="DUF3176"/>
</dbReference>
<organism evidence="3 4">
    <name type="scientific">Colletotrichum melonis</name>
    <dbReference type="NCBI Taxonomy" id="1209925"/>
    <lineage>
        <taxon>Eukaryota</taxon>
        <taxon>Fungi</taxon>
        <taxon>Dikarya</taxon>
        <taxon>Ascomycota</taxon>
        <taxon>Pezizomycotina</taxon>
        <taxon>Sordariomycetes</taxon>
        <taxon>Hypocreomycetidae</taxon>
        <taxon>Glomerellales</taxon>
        <taxon>Glomerellaceae</taxon>
        <taxon>Colletotrichum</taxon>
        <taxon>Colletotrichum acutatum species complex</taxon>
    </lineage>
</organism>
<feature type="region of interest" description="Disordered" evidence="1">
    <location>
        <begin position="63"/>
        <end position="87"/>
    </location>
</feature>
<feature type="compositionally biased region" description="Polar residues" evidence="1">
    <location>
        <begin position="63"/>
        <end position="79"/>
    </location>
</feature>
<dbReference type="Proteomes" id="UP001239795">
    <property type="component" value="Unassembled WGS sequence"/>
</dbReference>
<dbReference type="EMBL" id="MLGG01000008">
    <property type="protein sequence ID" value="KAK1462522.1"/>
    <property type="molecule type" value="Genomic_DNA"/>
</dbReference>
<dbReference type="PANTHER" id="PTHR35394:SF5">
    <property type="entry name" value="DUF3176 DOMAIN-CONTAINING PROTEIN"/>
    <property type="match status" value="1"/>
</dbReference>
<sequence>MSGQETKVFQPESQQDYHQQYSTSSGLDDNIKALQNQLPYGSSQGMSAQTCHLLQANVSPSFPPISTDTKPQQHTSISLSPARGSGTEREQIAKIMLASHTRQGHAMDDTFILSQGQLKSSEQPSFGSAGSKAEFQSSTTLGVRCPFWKVWWQELLCIIISITSLIVIVVVLVYYDGQTLPDWPFEITLNTFLAFFTTLAKAAFMLPVSIALSQSKFTWLHEAAIPGAAQALGHQFGAILMVVSILSSPVTQLAVNYRQRNDTAPDEEASIITIDKINISHRKLLKLADLAAFKATIPESGNFEEPAPPQRASCSTGNCDFGPYQSLGVCVDIANITSKPRTESKSNLTSELLEDGGGRLGPGQKTWNVSLSSEYGVLHQNPLVVKGGELMGTDTFGFSNNTRLLETKIASFFFIYTSPTPPNKTTQDLRKYLNDETSMAPLVKSFGYEALEVVFHMCVQKFQTKVHRGVKKTHMIDALSQIDDKSKGIILGPNCQPLVDRLDACQPVKDPGDLVAHLNPPSPGTRKFSAPYKSMWHMGAGFSYFLSGEAEIRYVAEGRAFIWSDGFSRPVFENILYNNKNMFNSTRRAAQLNNFFQDIATSLPSTSRTAHHQDKRPEVFVIKGTPLKEVTYVHITWGWISFLAVEIAAAVLFLVIAITAQSTVSRERGPENVYIPADAKDSALATLVVLSKDCREALGDGLQPAGVLQKTSKKLKVRLRGNAFELASDSEGEEQFSHSGTYGPQEVPTQEDDIPKKRFLGRIFTSIRA</sequence>
<dbReference type="PANTHER" id="PTHR35394">
    <property type="entry name" value="DUF3176 DOMAIN-CONTAINING PROTEIN"/>
    <property type="match status" value="1"/>
</dbReference>
<keyword evidence="2" id="KW-0812">Transmembrane</keyword>
<evidence type="ECO:0000256" key="2">
    <source>
        <dbReference type="SAM" id="Phobius"/>
    </source>
</evidence>
<feature type="region of interest" description="Disordered" evidence="1">
    <location>
        <begin position="1"/>
        <end position="25"/>
    </location>
</feature>